<gene>
    <name evidence="1" type="ORF">O181_058392</name>
</gene>
<protein>
    <submittedName>
        <fullName evidence="1">Uncharacterized protein</fullName>
    </submittedName>
</protein>
<keyword evidence="2" id="KW-1185">Reference proteome</keyword>
<accession>A0A9Q3EEJ9</accession>
<dbReference type="EMBL" id="AVOT02026795">
    <property type="protein sequence ID" value="MBW0518677.1"/>
    <property type="molecule type" value="Genomic_DNA"/>
</dbReference>
<name>A0A9Q3EEJ9_9BASI</name>
<evidence type="ECO:0000313" key="1">
    <source>
        <dbReference type="EMBL" id="MBW0518677.1"/>
    </source>
</evidence>
<sequence length="139" mass="16400">MVRALWKQCLHSSGNQANRTHRRMLPFLWRAGREKNKASLSRWLIDDDPTLTMETLHYHGRSSEICLIETSHDRATMKCLVGPTSTINWLHRCPPIRHRFVPSEFKISSFSFHRIHTPRHHKHFNDLVLSHRSELFVIG</sequence>
<evidence type="ECO:0000313" key="2">
    <source>
        <dbReference type="Proteomes" id="UP000765509"/>
    </source>
</evidence>
<dbReference type="Proteomes" id="UP000765509">
    <property type="component" value="Unassembled WGS sequence"/>
</dbReference>
<reference evidence="1" key="1">
    <citation type="submission" date="2021-03" db="EMBL/GenBank/DDBJ databases">
        <title>Draft genome sequence of rust myrtle Austropuccinia psidii MF-1, a brazilian biotype.</title>
        <authorList>
            <person name="Quecine M.C."/>
            <person name="Pachon D.M.R."/>
            <person name="Bonatelli M.L."/>
            <person name="Correr F.H."/>
            <person name="Franceschini L.M."/>
            <person name="Leite T.F."/>
            <person name="Margarido G.R.A."/>
            <person name="Almeida C.A."/>
            <person name="Ferrarezi J.A."/>
            <person name="Labate C.A."/>
        </authorList>
    </citation>
    <scope>NUCLEOTIDE SEQUENCE</scope>
    <source>
        <strain evidence="1">MF-1</strain>
    </source>
</reference>
<proteinExistence type="predicted"/>
<organism evidence="1 2">
    <name type="scientific">Austropuccinia psidii MF-1</name>
    <dbReference type="NCBI Taxonomy" id="1389203"/>
    <lineage>
        <taxon>Eukaryota</taxon>
        <taxon>Fungi</taxon>
        <taxon>Dikarya</taxon>
        <taxon>Basidiomycota</taxon>
        <taxon>Pucciniomycotina</taxon>
        <taxon>Pucciniomycetes</taxon>
        <taxon>Pucciniales</taxon>
        <taxon>Sphaerophragmiaceae</taxon>
        <taxon>Austropuccinia</taxon>
    </lineage>
</organism>
<dbReference type="AlphaFoldDB" id="A0A9Q3EEJ9"/>
<comment type="caution">
    <text evidence="1">The sequence shown here is derived from an EMBL/GenBank/DDBJ whole genome shotgun (WGS) entry which is preliminary data.</text>
</comment>